<evidence type="ECO:0000256" key="4">
    <source>
        <dbReference type="ARBA" id="ARBA00022989"/>
    </source>
</evidence>
<dbReference type="AlphaFoldDB" id="K0S2M3"/>
<keyword evidence="4 6" id="KW-1133">Transmembrane helix</keyword>
<feature type="chain" id="PRO_5030173034" evidence="7">
    <location>
        <begin position="19"/>
        <end position="287"/>
    </location>
</feature>
<evidence type="ECO:0000256" key="7">
    <source>
        <dbReference type="SAM" id="SignalP"/>
    </source>
</evidence>
<comment type="subcellular location">
    <subcellularLocation>
        <location evidence="1">Membrane</location>
        <topology evidence="1">Multi-pass membrane protein</topology>
    </subcellularLocation>
</comment>
<evidence type="ECO:0000313" key="9">
    <source>
        <dbReference type="Proteomes" id="UP000266841"/>
    </source>
</evidence>
<name>K0S2M3_THAOC</name>
<dbReference type="Pfam" id="PF04117">
    <property type="entry name" value="Mpv17_PMP22"/>
    <property type="match status" value="1"/>
</dbReference>
<keyword evidence="7" id="KW-0732">Signal</keyword>
<feature type="signal peptide" evidence="7">
    <location>
        <begin position="1"/>
        <end position="18"/>
    </location>
</feature>
<comment type="caution">
    <text evidence="8">The sequence shown here is derived from an EMBL/GenBank/DDBJ whole genome shotgun (WGS) entry which is preliminary data.</text>
</comment>
<dbReference type="PANTHER" id="PTHR11266:SF121">
    <property type="entry name" value="OS09G0315000 PROTEIN"/>
    <property type="match status" value="1"/>
</dbReference>
<keyword evidence="3 6" id="KW-0812">Transmembrane</keyword>
<dbReference type="GO" id="GO:0005737">
    <property type="term" value="C:cytoplasm"/>
    <property type="evidence" value="ECO:0007669"/>
    <property type="project" value="TreeGrafter"/>
</dbReference>
<reference evidence="8 9" key="1">
    <citation type="journal article" date="2012" name="Genome Biol.">
        <title>Genome and low-iron response of an oceanic diatom adapted to chronic iron limitation.</title>
        <authorList>
            <person name="Lommer M."/>
            <person name="Specht M."/>
            <person name="Roy A.S."/>
            <person name="Kraemer L."/>
            <person name="Andreson R."/>
            <person name="Gutowska M.A."/>
            <person name="Wolf J."/>
            <person name="Bergner S.V."/>
            <person name="Schilhabel M.B."/>
            <person name="Klostermeier U.C."/>
            <person name="Beiko R.G."/>
            <person name="Rosenstiel P."/>
            <person name="Hippler M."/>
            <person name="Laroche J."/>
        </authorList>
    </citation>
    <scope>NUCLEOTIDE SEQUENCE [LARGE SCALE GENOMIC DNA]</scope>
    <source>
        <strain evidence="8 9">CCMP1005</strain>
    </source>
</reference>
<keyword evidence="9" id="KW-1185">Reference proteome</keyword>
<dbReference type="InterPro" id="IPR007248">
    <property type="entry name" value="Mpv17_PMP22"/>
</dbReference>
<evidence type="ECO:0000313" key="8">
    <source>
        <dbReference type="EMBL" id="EJK55211.1"/>
    </source>
</evidence>
<gene>
    <name evidence="8" type="ORF">THAOC_25080</name>
</gene>
<dbReference type="EMBL" id="AGNL01034547">
    <property type="protein sequence ID" value="EJK55211.1"/>
    <property type="molecule type" value="Genomic_DNA"/>
</dbReference>
<evidence type="ECO:0000256" key="6">
    <source>
        <dbReference type="RuleBase" id="RU363053"/>
    </source>
</evidence>
<evidence type="ECO:0000256" key="3">
    <source>
        <dbReference type="ARBA" id="ARBA00022692"/>
    </source>
</evidence>
<keyword evidence="5 6" id="KW-0472">Membrane</keyword>
<feature type="transmembrane region" description="Helical" evidence="6">
    <location>
        <begin position="213"/>
        <end position="231"/>
    </location>
</feature>
<feature type="transmembrane region" description="Helical" evidence="6">
    <location>
        <begin position="237"/>
        <end position="255"/>
    </location>
</feature>
<evidence type="ECO:0000256" key="5">
    <source>
        <dbReference type="ARBA" id="ARBA00023136"/>
    </source>
</evidence>
<protein>
    <submittedName>
        <fullName evidence="8">Uncharacterized protein</fullName>
    </submittedName>
</protein>
<sequence length="287" mass="31591">MKHCSVVGLLLLVGTASAFVARRGPSGTSPCHTCHTRSKTTSWGLDLDRDAHRFSRVVAKSKGCRQSEVSLHAAAAALLLPPQSIALFYKTFPLLSGFLTCGVKAAVADTLAQRRDDCATGFNVRRNVGMSLYSASVLGLGSEIIYNRIFPRIFGGLPQSLGTAVLMASVDSLVNAPIFWLPTAYLFQALLFRTSMKEAIQKFYTDARYNGLITKYWSLWFPVQCVNLYLVPKHFRVAFMAAVSFFWMIILSTVANNSAKKEECEVAYDGRGLVQAAPHLDHPRAME</sequence>
<dbReference type="GO" id="GO:0016020">
    <property type="term" value="C:membrane"/>
    <property type="evidence" value="ECO:0007669"/>
    <property type="project" value="UniProtKB-SubCell"/>
</dbReference>
<proteinExistence type="inferred from homology"/>
<comment type="similarity">
    <text evidence="2 6">Belongs to the peroxisomal membrane protein PXMP2/4 family.</text>
</comment>
<feature type="transmembrane region" description="Helical" evidence="6">
    <location>
        <begin position="173"/>
        <end position="192"/>
    </location>
</feature>
<dbReference type="Proteomes" id="UP000266841">
    <property type="component" value="Unassembled WGS sequence"/>
</dbReference>
<dbReference type="OrthoDB" id="45397at2759"/>
<accession>K0S2M3</accession>
<evidence type="ECO:0000256" key="2">
    <source>
        <dbReference type="ARBA" id="ARBA00006824"/>
    </source>
</evidence>
<dbReference type="PANTHER" id="PTHR11266">
    <property type="entry name" value="PEROXISOMAL MEMBRANE PROTEIN 2, PXMP2 MPV17"/>
    <property type="match status" value="1"/>
</dbReference>
<evidence type="ECO:0000256" key="1">
    <source>
        <dbReference type="ARBA" id="ARBA00004141"/>
    </source>
</evidence>
<organism evidence="8 9">
    <name type="scientific">Thalassiosira oceanica</name>
    <name type="common">Marine diatom</name>
    <dbReference type="NCBI Taxonomy" id="159749"/>
    <lineage>
        <taxon>Eukaryota</taxon>
        <taxon>Sar</taxon>
        <taxon>Stramenopiles</taxon>
        <taxon>Ochrophyta</taxon>
        <taxon>Bacillariophyta</taxon>
        <taxon>Coscinodiscophyceae</taxon>
        <taxon>Thalassiosirophycidae</taxon>
        <taxon>Thalassiosirales</taxon>
        <taxon>Thalassiosiraceae</taxon>
        <taxon>Thalassiosira</taxon>
    </lineage>
</organism>